<protein>
    <submittedName>
        <fullName evidence="2">SNAP receptor activity protein</fullName>
    </submittedName>
</protein>
<accession>A0AA38WWB2</accession>
<feature type="region of interest" description="Disordered" evidence="1">
    <location>
        <begin position="523"/>
        <end position="622"/>
    </location>
</feature>
<feature type="compositionally biased region" description="Basic and acidic residues" evidence="1">
    <location>
        <begin position="330"/>
        <end position="339"/>
    </location>
</feature>
<organism evidence="2 3">
    <name type="scientific">Cladophialophora chaetospira</name>
    <dbReference type="NCBI Taxonomy" id="386627"/>
    <lineage>
        <taxon>Eukaryota</taxon>
        <taxon>Fungi</taxon>
        <taxon>Dikarya</taxon>
        <taxon>Ascomycota</taxon>
        <taxon>Pezizomycotina</taxon>
        <taxon>Eurotiomycetes</taxon>
        <taxon>Chaetothyriomycetidae</taxon>
        <taxon>Chaetothyriales</taxon>
        <taxon>Herpotrichiellaceae</taxon>
        <taxon>Cladophialophora</taxon>
    </lineage>
</organism>
<feature type="compositionally biased region" description="Polar residues" evidence="1">
    <location>
        <begin position="574"/>
        <end position="585"/>
    </location>
</feature>
<comment type="caution">
    <text evidence="2">The sequence shown here is derived from an EMBL/GenBank/DDBJ whole genome shotgun (WGS) entry which is preliminary data.</text>
</comment>
<feature type="compositionally biased region" description="Polar residues" evidence="1">
    <location>
        <begin position="369"/>
        <end position="380"/>
    </location>
</feature>
<gene>
    <name evidence="2" type="primary">VAMP8</name>
    <name evidence="2" type="ORF">H2200_013193</name>
</gene>
<evidence type="ECO:0000256" key="1">
    <source>
        <dbReference type="SAM" id="MobiDB-lite"/>
    </source>
</evidence>
<keyword evidence="2" id="KW-0675">Receptor</keyword>
<feature type="compositionally biased region" description="Basic and acidic residues" evidence="1">
    <location>
        <begin position="557"/>
        <end position="569"/>
    </location>
</feature>
<dbReference type="InterPro" id="IPR039327">
    <property type="entry name" value="CON7-like"/>
</dbReference>
<dbReference type="PANTHER" id="PTHR36167:SF4">
    <property type="entry name" value="FUNGAL N-TERMINAL DOMAIN-CONTAINING PROTEIN"/>
    <property type="match status" value="1"/>
</dbReference>
<evidence type="ECO:0000313" key="3">
    <source>
        <dbReference type="Proteomes" id="UP001172673"/>
    </source>
</evidence>
<dbReference type="AlphaFoldDB" id="A0AA38WWB2"/>
<name>A0AA38WWB2_9EURO</name>
<dbReference type="Proteomes" id="UP001172673">
    <property type="component" value="Unassembled WGS sequence"/>
</dbReference>
<reference evidence="2" key="1">
    <citation type="submission" date="2022-10" db="EMBL/GenBank/DDBJ databases">
        <title>Culturing micro-colonial fungi from biological soil crusts in the Mojave desert and describing Neophaeococcomyces mojavensis, and introducing the new genera and species Taxawa tesnikishii.</title>
        <authorList>
            <person name="Kurbessoian T."/>
            <person name="Stajich J.E."/>
        </authorList>
    </citation>
    <scope>NUCLEOTIDE SEQUENCE</scope>
    <source>
        <strain evidence="2">TK_41</strain>
    </source>
</reference>
<feature type="compositionally biased region" description="Acidic residues" evidence="1">
    <location>
        <begin position="602"/>
        <end position="611"/>
    </location>
</feature>
<keyword evidence="3" id="KW-1185">Reference proteome</keyword>
<dbReference type="PANTHER" id="PTHR36167">
    <property type="entry name" value="C2H2 FINGER DOMAIN TRANSCRIPTION FACTOR (EUROFUNG)-RELATED"/>
    <property type="match status" value="1"/>
</dbReference>
<dbReference type="EMBL" id="JAPDRK010000027">
    <property type="protein sequence ID" value="KAJ9602338.1"/>
    <property type="molecule type" value="Genomic_DNA"/>
</dbReference>
<proteinExistence type="predicted"/>
<evidence type="ECO:0000313" key="2">
    <source>
        <dbReference type="EMBL" id="KAJ9602338.1"/>
    </source>
</evidence>
<dbReference type="GO" id="GO:0006355">
    <property type="term" value="P:regulation of DNA-templated transcription"/>
    <property type="evidence" value="ECO:0007669"/>
    <property type="project" value="InterPro"/>
</dbReference>
<feature type="region of interest" description="Disordered" evidence="1">
    <location>
        <begin position="330"/>
        <end position="389"/>
    </location>
</feature>
<sequence>MAESDLVATLLAVANTGTTLSIALLTFSETVATATSEIKSLARDVSLTSSILTLLAQRLSQNRSANFYSGSALQTIREAVTECGAIFKEIDDGLAKATESVARRWPKKGGKVALSAADRPKWPFLQPRVALLRWNLERVKSTLLLMVNVLRYAREKQTETEDSPKRNGLFEKTLLENLLHANQQAMRKYETLLSTVESQGESALLAKAHALYRDPSYEPELAPSVRHALKHVEHTLLQYERSAVSYDNSRVSVHIELEKDLTRSRGTRDRPTPWDLLSIVRRDQEIAPSDNDSWIPSKGEVYGSFAGGAIEGLTGDDYGEGLREPSDVRFQEQDRDSYPHHRQPQPGSSRRTDRGEGDEAVGLMHDTSTRSPQRGDQSKGQADPLASGAVKFQKGAKTRTWYSSLLDSIPSPETALSTIQKTVKNTGLFLGLEDEKEHADTVLLYRNSRLASPPGSPAAKLVRSTTFDEMLRSPSSEGTQFTPPSTIVSKEEAPETEKHADVEIKAPQPTVPVGSTPIEQKIPFLLPTEDEVGGVSGRTTPDPIAQPVTKVAGPEGTKTEASEENHALEGVEGSGTSENAGQSQDAEGVKLSKGKGKASEIAPEEPPDEIEQLLKEWTTAYE</sequence>